<reference evidence="1 2" key="1">
    <citation type="submission" date="2019-03" db="EMBL/GenBank/DDBJ databases">
        <title>Genomic Encyclopedia of Type Strains, Phase III (KMG-III): the genomes of soil and plant-associated and newly described type strains.</title>
        <authorList>
            <person name="Whitman W."/>
        </authorList>
    </citation>
    <scope>NUCLEOTIDE SEQUENCE [LARGE SCALE GENOMIC DNA]</scope>
    <source>
        <strain evidence="1 2">CGMCC 1.12802</strain>
    </source>
</reference>
<evidence type="ECO:0000313" key="1">
    <source>
        <dbReference type="EMBL" id="TDX84031.1"/>
    </source>
</evidence>
<dbReference type="OrthoDB" id="980661at2"/>
<gene>
    <name evidence="1" type="ORF">B0I22_1624</name>
</gene>
<name>A0A4R8I9U3_9FLAO</name>
<dbReference type="AlphaFoldDB" id="A0A4R8I9U3"/>
<keyword evidence="2" id="KW-1185">Reference proteome</keyword>
<dbReference type="Pfam" id="PF10012">
    <property type="entry name" value="DUF2255"/>
    <property type="match status" value="1"/>
</dbReference>
<sequence length="126" mass="14767">MKNKNAIEYIDSHNLIGIKAGKERESFLEIWMVTFENRIFARSWGFAERSWYNTFLKDNLGEIKCGETIYKIEARIPSDLADIENKINQAYLQKYDSGDNAFYAKGITEKEHVEKTMEFVILNNEN</sequence>
<dbReference type="Proteomes" id="UP000295313">
    <property type="component" value="Unassembled WGS sequence"/>
</dbReference>
<protein>
    <submittedName>
        <fullName evidence="1">Uncharacterized protein DUF2255</fullName>
    </submittedName>
</protein>
<accession>A0A4R8I9U3</accession>
<dbReference type="RefSeq" id="WP_133944079.1">
    <property type="nucleotide sequence ID" value="NZ_SOEO01000002.1"/>
</dbReference>
<organism evidence="1 2">
    <name type="scientific">Epilithonimonas xixisoli</name>
    <dbReference type="NCBI Taxonomy" id="1476462"/>
    <lineage>
        <taxon>Bacteria</taxon>
        <taxon>Pseudomonadati</taxon>
        <taxon>Bacteroidota</taxon>
        <taxon>Flavobacteriia</taxon>
        <taxon>Flavobacteriales</taxon>
        <taxon>Weeksellaceae</taxon>
        <taxon>Chryseobacterium group</taxon>
        <taxon>Epilithonimonas</taxon>
    </lineage>
</organism>
<dbReference type="EMBL" id="SOEO01000002">
    <property type="protein sequence ID" value="TDX84031.1"/>
    <property type="molecule type" value="Genomic_DNA"/>
</dbReference>
<dbReference type="InterPro" id="IPR016888">
    <property type="entry name" value="UCP028498"/>
</dbReference>
<comment type="caution">
    <text evidence="1">The sequence shown here is derived from an EMBL/GenBank/DDBJ whole genome shotgun (WGS) entry which is preliminary data.</text>
</comment>
<proteinExistence type="predicted"/>
<evidence type="ECO:0000313" key="2">
    <source>
        <dbReference type="Proteomes" id="UP000295313"/>
    </source>
</evidence>